<accession>A0A0F9P3J7</accession>
<protein>
    <submittedName>
        <fullName evidence="1">Uncharacterized protein</fullName>
    </submittedName>
</protein>
<sequence>MLICTHCRSPYLPRTYMDPAEPCDCGANGREEHDRDEEPTEEELWERGAMIAGLLAHQPSQEGDR</sequence>
<reference evidence="1" key="1">
    <citation type="journal article" date="2015" name="Nature">
        <title>Complex archaea that bridge the gap between prokaryotes and eukaryotes.</title>
        <authorList>
            <person name="Spang A."/>
            <person name="Saw J.H."/>
            <person name="Jorgensen S.L."/>
            <person name="Zaremba-Niedzwiedzka K."/>
            <person name="Martijn J."/>
            <person name="Lind A.E."/>
            <person name="van Eijk R."/>
            <person name="Schleper C."/>
            <person name="Guy L."/>
            <person name="Ettema T.J."/>
        </authorList>
    </citation>
    <scope>NUCLEOTIDE SEQUENCE</scope>
</reference>
<name>A0A0F9P3J7_9ZZZZ</name>
<dbReference type="EMBL" id="LAZR01007015">
    <property type="protein sequence ID" value="KKM88037.1"/>
    <property type="molecule type" value="Genomic_DNA"/>
</dbReference>
<organism evidence="1">
    <name type="scientific">marine sediment metagenome</name>
    <dbReference type="NCBI Taxonomy" id="412755"/>
    <lineage>
        <taxon>unclassified sequences</taxon>
        <taxon>metagenomes</taxon>
        <taxon>ecological metagenomes</taxon>
    </lineage>
</organism>
<dbReference type="AlphaFoldDB" id="A0A0F9P3J7"/>
<gene>
    <name evidence="2" type="ORF">LCGC14_1102760</name>
    <name evidence="1" type="ORF">LCGC14_1262850</name>
</gene>
<comment type="caution">
    <text evidence="1">The sequence shown here is derived from an EMBL/GenBank/DDBJ whole genome shotgun (WGS) entry which is preliminary data.</text>
</comment>
<evidence type="ECO:0000313" key="1">
    <source>
        <dbReference type="EMBL" id="KKM88037.1"/>
    </source>
</evidence>
<evidence type="ECO:0000313" key="2">
    <source>
        <dbReference type="EMBL" id="KKN03931.1"/>
    </source>
</evidence>
<dbReference type="EMBL" id="LAZR01004979">
    <property type="protein sequence ID" value="KKN03931.1"/>
    <property type="molecule type" value="Genomic_DNA"/>
</dbReference>
<proteinExistence type="predicted"/>